<dbReference type="STRING" id="268505.A0A2A9P3I5"/>
<organism evidence="2 3">
    <name type="scientific">Ophiocordyceps unilateralis</name>
    <name type="common">Zombie-ant fungus</name>
    <name type="synonym">Torrubia unilateralis</name>
    <dbReference type="NCBI Taxonomy" id="268505"/>
    <lineage>
        <taxon>Eukaryota</taxon>
        <taxon>Fungi</taxon>
        <taxon>Dikarya</taxon>
        <taxon>Ascomycota</taxon>
        <taxon>Pezizomycotina</taxon>
        <taxon>Sordariomycetes</taxon>
        <taxon>Hypocreomycetidae</taxon>
        <taxon>Hypocreales</taxon>
        <taxon>Ophiocordycipitaceae</taxon>
        <taxon>Ophiocordyceps</taxon>
    </lineage>
</organism>
<accession>A0A2A9P3I5</accession>
<dbReference type="Proteomes" id="UP000037136">
    <property type="component" value="Unassembled WGS sequence"/>
</dbReference>
<reference evidence="2 3" key="1">
    <citation type="journal article" date="2015" name="BMC Genomics">
        <title>Gene expression during zombie ant biting behavior reflects the complexity underlying fungal parasitic behavioral manipulation.</title>
        <authorList>
            <person name="de Bekker C."/>
            <person name="Ohm R.A."/>
            <person name="Loreto R.G."/>
            <person name="Sebastian A."/>
            <person name="Albert I."/>
            <person name="Merrow M."/>
            <person name="Brachmann A."/>
            <person name="Hughes D.P."/>
        </authorList>
    </citation>
    <scope>NUCLEOTIDE SEQUENCE [LARGE SCALE GENOMIC DNA]</scope>
    <source>
        <strain evidence="2 3">SC16a</strain>
    </source>
</reference>
<feature type="compositionally biased region" description="Polar residues" evidence="1">
    <location>
        <begin position="17"/>
        <end position="58"/>
    </location>
</feature>
<feature type="compositionally biased region" description="Polar residues" evidence="1">
    <location>
        <begin position="194"/>
        <end position="203"/>
    </location>
</feature>
<keyword evidence="3" id="KW-1185">Reference proteome</keyword>
<gene>
    <name evidence="2" type="ORF">XA68_18125</name>
</gene>
<dbReference type="OrthoDB" id="5234071at2759"/>
<feature type="region of interest" description="Disordered" evidence="1">
    <location>
        <begin position="144"/>
        <end position="448"/>
    </location>
</feature>
<dbReference type="AlphaFoldDB" id="A0A2A9P3I5"/>
<sequence length="502" mass="52621">MVSFFGIKFKEGRKSQKPLTQPRVSKTEQTIPSRGQQPACNFSRPQTQAARSVTSQSRKAAPSAPAWRAVFGNPGASSSDADLPPPPAMGKLRRNASDLNLYASRAAQAAPLPSISGLRPGTPSRPFSRKAEWVNPLDVHFCRDPDPAPMSRAALQKLDTDAKGQADVGRDGCPSPPNSDRNRSYVAYHPSIGRVSQDSSGNRCNGRMEAPTATSLPSPAPSSPVTSDDDQPTPQAKLHQREGFVGNFSDFDFGDGVSKPAACTVGGAASSDRPATPGLDAPVSTFETPRAAAPSQSFSARVDSMANSRRARPPRPLDTAQSAEGTAATAESPILPRDTPRRPVEHPQSSPFSLRPMEGDFPVSKGLPRGRRPGPPTSPASVVDVEAEADKSWPTFNHVDVRQSAVPPPLSTSSSRTPSGSGASDSASTQRVASPEFSSGATSFTSSSDDLVRSFELALEESLGGGLFSTSDTMADIGAGLGKGSCGGMKSVAEPVRRTGYI</sequence>
<evidence type="ECO:0000313" key="3">
    <source>
        <dbReference type="Proteomes" id="UP000037136"/>
    </source>
</evidence>
<comment type="caution">
    <text evidence="2">The sequence shown here is derived from an EMBL/GenBank/DDBJ whole genome shotgun (WGS) entry which is preliminary data.</text>
</comment>
<proteinExistence type="predicted"/>
<dbReference type="EMBL" id="LAZP02000877">
    <property type="protein sequence ID" value="PFH55517.1"/>
    <property type="molecule type" value="Genomic_DNA"/>
</dbReference>
<evidence type="ECO:0000313" key="2">
    <source>
        <dbReference type="EMBL" id="PFH55517.1"/>
    </source>
</evidence>
<feature type="compositionally biased region" description="Low complexity" evidence="1">
    <location>
        <begin position="411"/>
        <end position="426"/>
    </location>
</feature>
<feature type="compositionally biased region" description="Basic and acidic residues" evidence="1">
    <location>
        <begin position="158"/>
        <end position="170"/>
    </location>
</feature>
<feature type="compositionally biased region" description="Low complexity" evidence="1">
    <location>
        <begin position="437"/>
        <end position="448"/>
    </location>
</feature>
<feature type="region of interest" description="Disordered" evidence="1">
    <location>
        <begin position="108"/>
        <end position="130"/>
    </location>
</feature>
<name>A0A2A9P3I5_OPHUN</name>
<protein>
    <submittedName>
        <fullName evidence="2">Uncharacterized protein</fullName>
    </submittedName>
</protein>
<evidence type="ECO:0000256" key="1">
    <source>
        <dbReference type="SAM" id="MobiDB-lite"/>
    </source>
</evidence>
<reference evidence="2 3" key="2">
    <citation type="journal article" date="2017" name="Sci. Rep.">
        <title>Ant-infecting Ophiocordyceps genomes reveal a high diversity of potential behavioral manipulation genes and a possible major role for enterotoxins.</title>
        <authorList>
            <person name="de Bekker C."/>
            <person name="Ohm R.A."/>
            <person name="Evans H.C."/>
            <person name="Brachmann A."/>
            <person name="Hughes D.P."/>
        </authorList>
    </citation>
    <scope>NUCLEOTIDE SEQUENCE [LARGE SCALE GENOMIC DNA]</scope>
    <source>
        <strain evidence="2 3">SC16a</strain>
    </source>
</reference>
<feature type="region of interest" description="Disordered" evidence="1">
    <location>
        <begin position="1"/>
        <end position="93"/>
    </location>
</feature>